<evidence type="ECO:0000256" key="9">
    <source>
        <dbReference type="ARBA" id="ARBA00058882"/>
    </source>
</evidence>
<dbReference type="CDD" id="cd12823">
    <property type="entry name" value="Mrs2_Mfm1p-like"/>
    <property type="match status" value="1"/>
</dbReference>
<dbReference type="GO" id="GO:0016020">
    <property type="term" value="C:membrane"/>
    <property type="evidence" value="ECO:0007669"/>
    <property type="project" value="UniProtKB-SubCell"/>
</dbReference>
<evidence type="ECO:0000256" key="5">
    <source>
        <dbReference type="ARBA" id="ARBA00022842"/>
    </source>
</evidence>
<comment type="similarity">
    <text evidence="2 10">Belongs to the CorA metal ion transporter (MIT) (TC 1.A.35.5) family.</text>
</comment>
<evidence type="ECO:0000313" key="12">
    <source>
        <dbReference type="EMBL" id="WVZ85672.1"/>
    </source>
</evidence>
<dbReference type="PANTHER" id="PTHR13890">
    <property type="entry name" value="RNA SPLICING PROTEIN MRS2, MITOCHONDRIAL"/>
    <property type="match status" value="1"/>
</dbReference>
<reference evidence="12 13" key="1">
    <citation type="submission" date="2024-02" db="EMBL/GenBank/DDBJ databases">
        <title>High-quality chromosome-scale genome assembly of Pensacola bahiagrass (Paspalum notatum Flugge var. saurae).</title>
        <authorList>
            <person name="Vega J.M."/>
            <person name="Podio M."/>
            <person name="Orjuela J."/>
            <person name="Siena L.A."/>
            <person name="Pessino S.C."/>
            <person name="Combes M.C."/>
            <person name="Mariac C."/>
            <person name="Albertini E."/>
            <person name="Pupilli F."/>
            <person name="Ortiz J.P.A."/>
            <person name="Leblanc O."/>
        </authorList>
    </citation>
    <scope>NUCLEOTIDE SEQUENCE [LARGE SCALE GENOMIC DNA]</scope>
    <source>
        <strain evidence="12">R1</strain>
        <tissue evidence="12">Leaf</tissue>
    </source>
</reference>
<comment type="function">
    <text evidence="9">Putative magnesium transporter.</text>
</comment>
<gene>
    <name evidence="12" type="ORF">U9M48_032567</name>
</gene>
<keyword evidence="3 10" id="KW-0813">Transport</keyword>
<dbReference type="InterPro" id="IPR039204">
    <property type="entry name" value="MRS2-like"/>
</dbReference>
<dbReference type="PANTHER" id="PTHR13890:SF7">
    <property type="entry name" value="MAGNESIUM TRANSPORTER MRS2-D-RELATED"/>
    <property type="match status" value="1"/>
</dbReference>
<keyword evidence="6 10" id="KW-1133">Transmembrane helix</keyword>
<evidence type="ECO:0000256" key="1">
    <source>
        <dbReference type="ARBA" id="ARBA00004141"/>
    </source>
</evidence>
<dbReference type="GO" id="GO:0015095">
    <property type="term" value="F:magnesium ion transmembrane transporter activity"/>
    <property type="evidence" value="ECO:0007669"/>
    <property type="project" value="UniProtKB-ARBA"/>
</dbReference>
<keyword evidence="13" id="KW-1185">Reference proteome</keyword>
<evidence type="ECO:0000256" key="10">
    <source>
        <dbReference type="RuleBase" id="RU366041"/>
    </source>
</evidence>
<evidence type="ECO:0000313" key="13">
    <source>
        <dbReference type="Proteomes" id="UP001341281"/>
    </source>
</evidence>
<feature type="region of interest" description="Disordered" evidence="11">
    <location>
        <begin position="112"/>
        <end position="144"/>
    </location>
</feature>
<feature type="compositionally biased region" description="Basic and acidic residues" evidence="11">
    <location>
        <begin position="251"/>
        <end position="265"/>
    </location>
</feature>
<feature type="transmembrane region" description="Helical" evidence="10">
    <location>
        <begin position="344"/>
        <end position="367"/>
    </location>
</feature>
<dbReference type="AlphaFoldDB" id="A0AAQ3U851"/>
<dbReference type="Proteomes" id="UP001341281">
    <property type="component" value="Chromosome 07"/>
</dbReference>
<name>A0AAQ3U851_PASNO</name>
<keyword evidence="5 10" id="KW-0460">Magnesium</keyword>
<feature type="compositionally biased region" description="Gly residues" evidence="11">
    <location>
        <begin position="275"/>
        <end position="286"/>
    </location>
</feature>
<dbReference type="Pfam" id="PF22099">
    <property type="entry name" value="MRS2-like"/>
    <property type="match status" value="1"/>
</dbReference>
<dbReference type="Gene3D" id="1.20.58.340">
    <property type="entry name" value="Magnesium transport protein CorA, transmembrane region"/>
    <property type="match status" value="1"/>
</dbReference>
<dbReference type="FunFam" id="2.40.128.330:FF:000007">
    <property type="entry name" value="Putative magnesium transporter MRS2-D"/>
    <property type="match status" value="1"/>
</dbReference>
<keyword evidence="4 10" id="KW-0812">Transmembrane</keyword>
<proteinExistence type="inferred from homology"/>
<evidence type="ECO:0000256" key="6">
    <source>
        <dbReference type="ARBA" id="ARBA00022989"/>
    </source>
</evidence>
<comment type="function">
    <text evidence="10">Magnesium transporter that may mediate the influx of magnesium.</text>
</comment>
<dbReference type="EMBL" id="CP144751">
    <property type="protein sequence ID" value="WVZ85672.1"/>
    <property type="molecule type" value="Genomic_DNA"/>
</dbReference>
<evidence type="ECO:0000256" key="4">
    <source>
        <dbReference type="ARBA" id="ARBA00022692"/>
    </source>
</evidence>
<dbReference type="Pfam" id="PF01544">
    <property type="entry name" value="CorA"/>
    <property type="match status" value="1"/>
</dbReference>
<evidence type="ECO:0000256" key="8">
    <source>
        <dbReference type="ARBA" id="ARBA00023136"/>
    </source>
</evidence>
<protein>
    <recommendedName>
        <fullName evidence="10">Magnesium transporter</fullName>
    </recommendedName>
</protein>
<dbReference type="InterPro" id="IPR002523">
    <property type="entry name" value="MgTranspt_CorA/ZnTranspt_ZntB"/>
</dbReference>
<keyword evidence="8 10" id="KW-0472">Membrane</keyword>
<feature type="transmembrane region" description="Helical" evidence="10">
    <location>
        <begin position="379"/>
        <end position="402"/>
    </location>
</feature>
<evidence type="ECO:0000256" key="3">
    <source>
        <dbReference type="ARBA" id="ARBA00022448"/>
    </source>
</evidence>
<evidence type="ECO:0000256" key="11">
    <source>
        <dbReference type="SAM" id="MobiDB-lite"/>
    </source>
</evidence>
<keyword evidence="7 10" id="KW-0406">Ion transport</keyword>
<organism evidence="12 13">
    <name type="scientific">Paspalum notatum var. saurae</name>
    <dbReference type="NCBI Taxonomy" id="547442"/>
    <lineage>
        <taxon>Eukaryota</taxon>
        <taxon>Viridiplantae</taxon>
        <taxon>Streptophyta</taxon>
        <taxon>Embryophyta</taxon>
        <taxon>Tracheophyta</taxon>
        <taxon>Spermatophyta</taxon>
        <taxon>Magnoliopsida</taxon>
        <taxon>Liliopsida</taxon>
        <taxon>Poales</taxon>
        <taxon>Poaceae</taxon>
        <taxon>PACMAD clade</taxon>
        <taxon>Panicoideae</taxon>
        <taxon>Andropogonodae</taxon>
        <taxon>Paspaleae</taxon>
        <taxon>Paspalinae</taxon>
        <taxon>Paspalum</taxon>
    </lineage>
</organism>
<dbReference type="Gene3D" id="2.40.128.330">
    <property type="match status" value="1"/>
</dbReference>
<comment type="subcellular location">
    <subcellularLocation>
        <location evidence="1 10">Membrane</location>
        <topology evidence="1 10">Multi-pass membrane protein</topology>
    </subcellularLocation>
</comment>
<evidence type="ECO:0000256" key="2">
    <source>
        <dbReference type="ARBA" id="ARBA00007535"/>
    </source>
</evidence>
<evidence type="ECO:0000256" key="7">
    <source>
        <dbReference type="ARBA" id="ARBA00023065"/>
    </source>
</evidence>
<feature type="region of interest" description="Disordered" evidence="11">
    <location>
        <begin position="251"/>
        <end position="287"/>
    </location>
</feature>
<accession>A0AAQ3U851</accession>
<sequence>MASSRRRHAGAAGAGEWAAVSGAGAWRVEAIGKHRLMRRTGLPARDLRALDPALSYPSSVMPRDRAVVVNLDRVRAVVTAAEVLVPAPRDPAVAPLVRELRARLAVAPPAQASVPGGEVAAEDAGALPPTPRPGGPAGKDGQALVGSRRDKALPFEFRALEVCLEFACKSLEHETCALEKEAYPALDELSSNVSTLNLERVRQIKSRLVAVTGRVQKVRDELEHLLDDDMDMAAMHLSEKLAYQAADGHSSRFDIHNDEPDQDRDGEVEEEGDGSSEGGTGNGASAGGFTPRIDELEILLEAYFVQVDGTLNKLTTLREYVDDTEDYINIMLDDKQNQLLQMGIMLSTGTLVISCAITVTGVFGMNITIPLYETATAGVFWQVTGGIAGATAAVYLVALLCFKRSGILQ</sequence>